<evidence type="ECO:0000313" key="3">
    <source>
        <dbReference type="Proteomes" id="UP000461880"/>
    </source>
</evidence>
<evidence type="ECO:0000259" key="1">
    <source>
        <dbReference type="Pfam" id="PF13240"/>
    </source>
</evidence>
<gene>
    <name evidence="2" type="ORF">FYJ51_12975</name>
</gene>
<dbReference type="Pfam" id="PF13240">
    <property type="entry name" value="Zn_Ribbon_1"/>
    <property type="match status" value="1"/>
</dbReference>
<dbReference type="EMBL" id="VUMN01000052">
    <property type="protein sequence ID" value="MSS59806.1"/>
    <property type="molecule type" value="Genomic_DNA"/>
</dbReference>
<keyword evidence="3" id="KW-1185">Reference proteome</keyword>
<name>A0A7X2NUZ8_9FIRM</name>
<comment type="caution">
    <text evidence="2">The sequence shown here is derived from an EMBL/GenBank/DDBJ whole genome shotgun (WGS) entry which is preliminary data.</text>
</comment>
<proteinExistence type="predicted"/>
<dbReference type="Proteomes" id="UP000461880">
    <property type="component" value="Unassembled WGS sequence"/>
</dbReference>
<organism evidence="2 3">
    <name type="scientific">Stecheria intestinalis</name>
    <dbReference type="NCBI Taxonomy" id="2606630"/>
    <lineage>
        <taxon>Bacteria</taxon>
        <taxon>Bacillati</taxon>
        <taxon>Bacillota</taxon>
        <taxon>Erysipelotrichia</taxon>
        <taxon>Erysipelotrichales</taxon>
        <taxon>Erysipelotrichaceae</taxon>
        <taxon>Stecheria</taxon>
    </lineage>
</organism>
<dbReference type="AlphaFoldDB" id="A0A7X2NUZ8"/>
<dbReference type="RefSeq" id="WP_105302997.1">
    <property type="nucleotide sequence ID" value="NZ_JAQXPC010000087.1"/>
</dbReference>
<accession>A0A7X2NUZ8</accession>
<evidence type="ECO:0000313" key="2">
    <source>
        <dbReference type="EMBL" id="MSS59806.1"/>
    </source>
</evidence>
<protein>
    <submittedName>
        <fullName evidence="2">Zinc ribbon domain-containing protein</fullName>
    </submittedName>
</protein>
<feature type="domain" description="Zinc-ribbon" evidence="1">
    <location>
        <begin position="3"/>
        <end position="22"/>
    </location>
</feature>
<reference evidence="2 3" key="1">
    <citation type="submission" date="2019-08" db="EMBL/GenBank/DDBJ databases">
        <title>In-depth cultivation of the pig gut microbiome towards novel bacterial diversity and tailored functional studies.</title>
        <authorList>
            <person name="Wylensek D."/>
            <person name="Hitch T.C.A."/>
            <person name="Clavel T."/>
        </authorList>
    </citation>
    <scope>NUCLEOTIDE SEQUENCE [LARGE SCALE GENOMIC DNA]</scope>
    <source>
        <strain evidence="2 3">Oil+RF-744-GAM-WT-6</strain>
    </source>
</reference>
<dbReference type="InterPro" id="IPR026870">
    <property type="entry name" value="Zinc_ribbon_dom"/>
</dbReference>
<sequence length="50" mass="5597">MECWKCHKPIPDRAEKCPYCGAITHNKVDAVLSKAADAINPKKLFKKLGK</sequence>